<proteinExistence type="inferred from homology"/>
<protein>
    <recommendedName>
        <fullName evidence="8">DDE Tnp4 domain-containing protein</fullName>
    </recommendedName>
</protein>
<dbReference type="GO" id="GO:0016787">
    <property type="term" value="F:hydrolase activity"/>
    <property type="evidence" value="ECO:0007669"/>
    <property type="project" value="UniProtKB-KW"/>
</dbReference>
<dbReference type="Pfam" id="PF13359">
    <property type="entry name" value="DDE_Tnp_4"/>
    <property type="match status" value="1"/>
</dbReference>
<name>A0A8W8JX19_MAGGI</name>
<evidence type="ECO:0000256" key="1">
    <source>
        <dbReference type="ARBA" id="ARBA00001968"/>
    </source>
</evidence>
<keyword evidence="5" id="KW-0479">Metal-binding</keyword>
<comment type="cofactor">
    <cofactor evidence="1">
        <name>a divalent metal cation</name>
        <dbReference type="ChEBI" id="CHEBI:60240"/>
    </cofactor>
</comment>
<dbReference type="GO" id="GO:0046872">
    <property type="term" value="F:metal ion binding"/>
    <property type="evidence" value="ECO:0007669"/>
    <property type="project" value="UniProtKB-KW"/>
</dbReference>
<organism evidence="9 10">
    <name type="scientific">Magallana gigas</name>
    <name type="common">Pacific oyster</name>
    <name type="synonym">Crassostrea gigas</name>
    <dbReference type="NCBI Taxonomy" id="29159"/>
    <lineage>
        <taxon>Eukaryota</taxon>
        <taxon>Metazoa</taxon>
        <taxon>Spiralia</taxon>
        <taxon>Lophotrochozoa</taxon>
        <taxon>Mollusca</taxon>
        <taxon>Bivalvia</taxon>
        <taxon>Autobranchia</taxon>
        <taxon>Pteriomorphia</taxon>
        <taxon>Ostreida</taxon>
        <taxon>Ostreoidea</taxon>
        <taxon>Ostreidae</taxon>
        <taxon>Magallana</taxon>
    </lineage>
</organism>
<dbReference type="EnsemblMetazoa" id="G21204.2">
    <property type="protein sequence ID" value="G21204.2:cds"/>
    <property type="gene ID" value="G21204"/>
</dbReference>
<evidence type="ECO:0000256" key="7">
    <source>
        <dbReference type="ARBA" id="ARBA00023242"/>
    </source>
</evidence>
<dbReference type="SUPFAM" id="SSF88659">
    <property type="entry name" value="Sigma3 and sigma4 domains of RNA polymerase sigma factors"/>
    <property type="match status" value="1"/>
</dbReference>
<evidence type="ECO:0000313" key="10">
    <source>
        <dbReference type="Proteomes" id="UP000005408"/>
    </source>
</evidence>
<evidence type="ECO:0000259" key="8">
    <source>
        <dbReference type="Pfam" id="PF13359"/>
    </source>
</evidence>
<evidence type="ECO:0000256" key="2">
    <source>
        <dbReference type="ARBA" id="ARBA00004123"/>
    </source>
</evidence>
<evidence type="ECO:0000256" key="4">
    <source>
        <dbReference type="ARBA" id="ARBA00022722"/>
    </source>
</evidence>
<dbReference type="PANTHER" id="PTHR22930">
    <property type="match status" value="1"/>
</dbReference>
<dbReference type="AlphaFoldDB" id="A0A8W8JX19"/>
<keyword evidence="10" id="KW-1185">Reference proteome</keyword>
<keyword evidence="7" id="KW-0539">Nucleus</keyword>
<accession>A0A8W8JX19</accession>
<dbReference type="OrthoDB" id="10065726at2759"/>
<keyword evidence="4" id="KW-0540">Nuclease</keyword>
<comment type="similarity">
    <text evidence="3">Belongs to the HARBI1 family.</text>
</comment>
<dbReference type="PANTHER" id="PTHR22930:SF85">
    <property type="entry name" value="GH03217P-RELATED"/>
    <property type="match status" value="1"/>
</dbReference>
<dbReference type="OMA" id="THIRIMN"/>
<dbReference type="InterPro" id="IPR027806">
    <property type="entry name" value="HARBI1_dom"/>
</dbReference>
<dbReference type="Proteomes" id="UP000005408">
    <property type="component" value="Unassembled WGS sequence"/>
</dbReference>
<comment type="subcellular location">
    <subcellularLocation>
        <location evidence="2">Nucleus</location>
    </subcellularLocation>
</comment>
<dbReference type="GO" id="GO:0004518">
    <property type="term" value="F:nuclease activity"/>
    <property type="evidence" value="ECO:0007669"/>
    <property type="project" value="UniProtKB-KW"/>
</dbReference>
<feature type="domain" description="DDE Tnp4" evidence="8">
    <location>
        <begin position="190"/>
        <end position="332"/>
    </location>
</feature>
<evidence type="ECO:0000313" key="9">
    <source>
        <dbReference type="EnsemblMetazoa" id="G21204.2:cds"/>
    </source>
</evidence>
<dbReference type="GO" id="GO:0005634">
    <property type="term" value="C:nucleus"/>
    <property type="evidence" value="ECO:0007669"/>
    <property type="project" value="UniProtKB-SubCell"/>
</dbReference>
<keyword evidence="6" id="KW-0378">Hydrolase</keyword>
<reference evidence="9" key="1">
    <citation type="submission" date="2022-08" db="UniProtKB">
        <authorList>
            <consortium name="EnsemblMetazoa"/>
        </authorList>
    </citation>
    <scope>IDENTIFICATION</scope>
    <source>
        <strain evidence="9">05x7-T-G4-1.051#20</strain>
    </source>
</reference>
<evidence type="ECO:0000256" key="6">
    <source>
        <dbReference type="ARBA" id="ARBA00022801"/>
    </source>
</evidence>
<sequence>MAVVENFYYLFLETLHDDTELECRFQYNAEKTMRIIHIKRDRVPKVEGYVLNVVQLMSDPQHIDDFKVHFRLSRELYMAILNEVFVVLQRNGHGPQANVLPDKQLLVALWYLANTASMREVSHLFGLSMSTVHGIIKDVFKAIGQQSKKVIKWPTPEQQRQTAEEIEENCRLPGVIGFIGGSHIQLSSALQGEKDYFNRKGFPSIQLQIVVDHTLKIINCYTGWPGCVHDARVLRNSGLYHKSENGDMFLQNHFILGDNAYPLRNWLITTFKNLGNLTRQQLKFNKRLSSVRQNVERAFGHIKGRFRRLRDVPLHDHKDICTMIYAACILHNLCVQYNDDLDGYIEHVDDVHPNQFPNIYQNGHAGIVRRLQLVNIP</sequence>
<dbReference type="InterPro" id="IPR013324">
    <property type="entry name" value="RNA_pol_sigma_r3/r4-like"/>
</dbReference>
<evidence type="ECO:0000256" key="5">
    <source>
        <dbReference type="ARBA" id="ARBA00022723"/>
    </source>
</evidence>
<dbReference type="InterPro" id="IPR045249">
    <property type="entry name" value="HARBI1-like"/>
</dbReference>
<evidence type="ECO:0000256" key="3">
    <source>
        <dbReference type="ARBA" id="ARBA00006958"/>
    </source>
</evidence>